<dbReference type="Gene3D" id="3.40.50.2000">
    <property type="entry name" value="Glycogen Phosphorylase B"/>
    <property type="match status" value="1"/>
</dbReference>
<reference evidence="1" key="1">
    <citation type="journal article" date="2015" name="Nature">
        <title>Complex archaea that bridge the gap between prokaryotes and eukaryotes.</title>
        <authorList>
            <person name="Spang A."/>
            <person name="Saw J.H."/>
            <person name="Jorgensen S.L."/>
            <person name="Zaremba-Niedzwiedzka K."/>
            <person name="Martijn J."/>
            <person name="Lind A.E."/>
            <person name="van Eijk R."/>
            <person name="Schleper C."/>
            <person name="Guy L."/>
            <person name="Ettema T.J."/>
        </authorList>
    </citation>
    <scope>NUCLEOTIDE SEQUENCE</scope>
</reference>
<sequence length="203" mass="23706">MGTWKIRKGYQQLIESWFSEFREKDNVQLLIKTDKPKQAESYIKKIKKEMGINNNKGYAPILFESKVFNEKELPRFIKSVDCLIAPHCGEGFCIPPLQCMALKIPVIITNFSGCKDYANDKTATLLEPSGFILRKSMDGIPQFNSKKWAFIEVRKIQKAMRHVLNNQEQMHVKSNWAYLDVRNKFNYKVVSNLFINMIRELYG</sequence>
<dbReference type="CDD" id="cd01635">
    <property type="entry name" value="Glycosyltransferase_GTB-type"/>
    <property type="match status" value="1"/>
</dbReference>
<dbReference type="PANTHER" id="PTHR46656:SF3">
    <property type="entry name" value="PUTATIVE-RELATED"/>
    <property type="match status" value="1"/>
</dbReference>
<name>A0A0F9C7Y7_9ZZZZ</name>
<dbReference type="AlphaFoldDB" id="A0A0F9C7Y7"/>
<comment type="caution">
    <text evidence="1">The sequence shown here is derived from an EMBL/GenBank/DDBJ whole genome shotgun (WGS) entry which is preliminary data.</text>
</comment>
<proteinExistence type="predicted"/>
<gene>
    <name evidence="1" type="ORF">LCGC14_2357470</name>
</gene>
<organism evidence="1">
    <name type="scientific">marine sediment metagenome</name>
    <dbReference type="NCBI Taxonomy" id="412755"/>
    <lineage>
        <taxon>unclassified sequences</taxon>
        <taxon>metagenomes</taxon>
        <taxon>ecological metagenomes</taxon>
    </lineage>
</organism>
<accession>A0A0F9C7Y7</accession>
<dbReference type="PANTHER" id="PTHR46656">
    <property type="entry name" value="PUTATIVE-RELATED"/>
    <property type="match status" value="1"/>
</dbReference>
<evidence type="ECO:0000313" key="1">
    <source>
        <dbReference type="EMBL" id="KKL45259.1"/>
    </source>
</evidence>
<evidence type="ECO:0008006" key="2">
    <source>
        <dbReference type="Google" id="ProtNLM"/>
    </source>
</evidence>
<dbReference type="Pfam" id="PF13692">
    <property type="entry name" value="Glyco_trans_1_4"/>
    <property type="match status" value="1"/>
</dbReference>
<dbReference type="EMBL" id="LAZR01034455">
    <property type="protein sequence ID" value="KKL45259.1"/>
    <property type="molecule type" value="Genomic_DNA"/>
</dbReference>
<dbReference type="SUPFAM" id="SSF53756">
    <property type="entry name" value="UDP-Glycosyltransferase/glycogen phosphorylase"/>
    <property type="match status" value="1"/>
</dbReference>
<protein>
    <recommendedName>
        <fullName evidence="2">Glycosyl transferase family 1 domain-containing protein</fullName>
    </recommendedName>
</protein>